<evidence type="ECO:0000259" key="12">
    <source>
        <dbReference type="PROSITE" id="PS50089"/>
    </source>
</evidence>
<evidence type="ECO:0000313" key="15">
    <source>
        <dbReference type="Proteomes" id="UP001172681"/>
    </source>
</evidence>
<feature type="region of interest" description="Disordered" evidence="11">
    <location>
        <begin position="816"/>
        <end position="846"/>
    </location>
</feature>
<proteinExistence type="predicted"/>
<accession>A0AA39D4V3</accession>
<comment type="caution">
    <text evidence="14">The sequence shown here is derived from an EMBL/GenBank/DDBJ whole genome shotgun (WGS) entry which is preliminary data.</text>
</comment>
<feature type="compositionally biased region" description="Basic and acidic residues" evidence="11">
    <location>
        <begin position="997"/>
        <end position="1011"/>
    </location>
</feature>
<feature type="domain" description="RING-type" evidence="13">
    <location>
        <begin position="197"/>
        <end position="398"/>
    </location>
</feature>
<evidence type="ECO:0000259" key="13">
    <source>
        <dbReference type="PROSITE" id="PS51873"/>
    </source>
</evidence>
<keyword evidence="7" id="KW-0833">Ubl conjugation pathway</keyword>
<feature type="coiled-coil region" evidence="10">
    <location>
        <begin position="411"/>
        <end position="474"/>
    </location>
</feature>
<keyword evidence="6 9" id="KW-0863">Zinc-finger</keyword>
<dbReference type="Pfam" id="PF01485">
    <property type="entry name" value="IBR"/>
    <property type="match status" value="2"/>
</dbReference>
<sequence>MRHSLAPILAYRSKTKARENTNECEEQAIFGMGPLGLQTYEEGTPRPLPQELQLYHDYESLPSRLRDILTWSLDTTHSPTKRTPSNSSIAAEEILKGSKTHSEEHTQTNQLGAECSTTTAVSSQNKNDKRLPDSRSSKSIPTFRRLQNVSKRPFIRENGMHGILESTRDLLTAFKQKAEKTGPPRSKSETILVHNPSFFECTSCFEEFPQAETAKLPCSHSYCKACLATLVMTALQNETNYPPKCCLSEIPLLTALYPLDTKQREIYKEKAAEYSIPAQERWYCPNARCSKWIPPAKLQRIRHLNQKCPHCSSKICSVCRGPAHSRSVDCPQDFGLEATISLAELEGWRRCYRCRALVERASGCRHMTCKCGSQFCYVCGAKWRTCHCTEVDEANRQAALRRRRRDRQTVVDTEAEELARAIAEVEALQHREAEDRQRAQAQQEAERRREEAELARLEEERVQEEAARRLEEERLEREYRLALRESVTEACNAMQSALVNIIQTQKQTLDSRHMRAKGAYLGERDCALAKQMDEGEELQAKLKSNIDRRTALIHHKHRSDLDVFTSEQDEFEDDLFLEIRMHLHGKSDKEARERRLHEKFKNQRNEKLQDLLKKHEMEIKSLTLSVSTELDVLKRASDDKITTITTKYANYLEAHRTTVASDLAWFRLISERRHNMVSSHARLLLAAVDADEEPLGLTEEQAAAIGPFPTGHTDPRQQDDHLVPSPASSTSLTPTPSIVELAATSNRLLSTLEPQLAPSIDAGSTVDASSNQLLMNSAEVWIAGGDHTSARTSRTAEENQFPSEAGPSIRRRVMVGHARKPRRPSSGPRFRPSSSSAASIPPVPEVPTMYLGENELHVKMPGAYPVSQKTSNHGEASGSPAQAPSRQHVYQRYSWSESNPSVTESTASLSIVSDYSTSPSSVGSLPIQAPVTDAAEPPPHRSLSPSALPATPFPTSPAASSREQHRHAKGISSFDDLRMAVKGSGDGKGKGKGKKPKYTEEEVRERMKRAVGDAFGA</sequence>
<keyword evidence="3" id="KW-0808">Transferase</keyword>
<dbReference type="InterPro" id="IPR002867">
    <property type="entry name" value="IBR_dom"/>
</dbReference>
<dbReference type="PROSITE" id="PS00518">
    <property type="entry name" value="ZF_RING_1"/>
    <property type="match status" value="1"/>
</dbReference>
<evidence type="ECO:0000256" key="7">
    <source>
        <dbReference type="ARBA" id="ARBA00022786"/>
    </source>
</evidence>
<dbReference type="PROSITE" id="PS51873">
    <property type="entry name" value="TRIAD"/>
    <property type="match status" value="1"/>
</dbReference>
<evidence type="ECO:0000313" key="14">
    <source>
        <dbReference type="EMBL" id="KAJ9646799.1"/>
    </source>
</evidence>
<evidence type="ECO:0000256" key="11">
    <source>
        <dbReference type="SAM" id="MobiDB-lite"/>
    </source>
</evidence>
<evidence type="ECO:0000256" key="4">
    <source>
        <dbReference type="ARBA" id="ARBA00022723"/>
    </source>
</evidence>
<feature type="region of interest" description="Disordered" evidence="11">
    <location>
        <begin position="914"/>
        <end position="1017"/>
    </location>
</feature>
<dbReference type="Proteomes" id="UP001172681">
    <property type="component" value="Unassembled WGS sequence"/>
</dbReference>
<feature type="region of interest" description="Disordered" evidence="11">
    <location>
        <begin position="98"/>
        <end position="143"/>
    </location>
</feature>
<organism evidence="14 15">
    <name type="scientific">Knufia peltigerae</name>
    <dbReference type="NCBI Taxonomy" id="1002370"/>
    <lineage>
        <taxon>Eukaryota</taxon>
        <taxon>Fungi</taxon>
        <taxon>Dikarya</taxon>
        <taxon>Ascomycota</taxon>
        <taxon>Pezizomycotina</taxon>
        <taxon>Eurotiomycetes</taxon>
        <taxon>Chaetothyriomycetidae</taxon>
        <taxon>Chaetothyriales</taxon>
        <taxon>Trichomeriaceae</taxon>
        <taxon>Knufia</taxon>
    </lineage>
</organism>
<evidence type="ECO:0000256" key="3">
    <source>
        <dbReference type="ARBA" id="ARBA00022679"/>
    </source>
</evidence>
<gene>
    <name evidence="14" type="ORF">H2204_000491</name>
</gene>
<feature type="compositionally biased region" description="Low complexity" evidence="11">
    <location>
        <begin position="824"/>
        <end position="840"/>
    </location>
</feature>
<reference evidence="14" key="1">
    <citation type="submission" date="2022-10" db="EMBL/GenBank/DDBJ databases">
        <title>Culturing micro-colonial fungi from biological soil crusts in the Mojave desert and describing Neophaeococcomyces mojavensis, and introducing the new genera and species Taxawa tesnikishii.</title>
        <authorList>
            <person name="Kurbessoian T."/>
            <person name="Stajich J.E."/>
        </authorList>
    </citation>
    <scope>NUCLEOTIDE SEQUENCE</scope>
    <source>
        <strain evidence="14">TK_35</strain>
    </source>
</reference>
<dbReference type="CDD" id="cd20335">
    <property type="entry name" value="BRcat_RBR"/>
    <property type="match status" value="1"/>
</dbReference>
<feature type="compositionally biased region" description="Polar residues" evidence="11">
    <location>
        <begin position="914"/>
        <end position="923"/>
    </location>
</feature>
<dbReference type="EC" id="2.3.2.31" evidence="2"/>
<feature type="region of interest" description="Disordered" evidence="11">
    <location>
        <begin position="705"/>
        <end position="736"/>
    </location>
</feature>
<dbReference type="PANTHER" id="PTHR11685">
    <property type="entry name" value="RBR FAMILY RING FINGER AND IBR DOMAIN-CONTAINING"/>
    <property type="match status" value="1"/>
</dbReference>
<dbReference type="InterPro" id="IPR001841">
    <property type="entry name" value="Znf_RING"/>
</dbReference>
<feature type="compositionally biased region" description="Basic and acidic residues" evidence="11">
    <location>
        <begin position="713"/>
        <end position="722"/>
    </location>
</feature>
<feature type="compositionally biased region" description="Basic and acidic residues" evidence="11">
    <location>
        <begin position="975"/>
        <end position="989"/>
    </location>
</feature>
<evidence type="ECO:0000256" key="6">
    <source>
        <dbReference type="ARBA" id="ARBA00022771"/>
    </source>
</evidence>
<dbReference type="SUPFAM" id="SSF57850">
    <property type="entry name" value="RING/U-box"/>
    <property type="match status" value="2"/>
</dbReference>
<feature type="coiled-coil region" evidence="10">
    <location>
        <begin position="598"/>
        <end position="625"/>
    </location>
</feature>
<feature type="compositionally biased region" description="Basic and acidic residues" evidence="11">
    <location>
        <begin position="126"/>
        <end position="136"/>
    </location>
</feature>
<keyword evidence="8" id="KW-0862">Zinc</keyword>
<evidence type="ECO:0000256" key="10">
    <source>
        <dbReference type="SAM" id="Coils"/>
    </source>
</evidence>
<dbReference type="InterPro" id="IPR044066">
    <property type="entry name" value="TRIAD_supradom"/>
</dbReference>
<dbReference type="GO" id="GO:0061630">
    <property type="term" value="F:ubiquitin protein ligase activity"/>
    <property type="evidence" value="ECO:0007669"/>
    <property type="project" value="UniProtKB-EC"/>
</dbReference>
<dbReference type="Gene3D" id="1.20.120.1750">
    <property type="match status" value="1"/>
</dbReference>
<feature type="domain" description="RING-type" evidence="12">
    <location>
        <begin position="201"/>
        <end position="245"/>
    </location>
</feature>
<dbReference type="CDD" id="cd22584">
    <property type="entry name" value="Rcat_RBR_unk"/>
    <property type="match status" value="1"/>
</dbReference>
<dbReference type="EMBL" id="JAPDRN010000002">
    <property type="protein sequence ID" value="KAJ9646799.1"/>
    <property type="molecule type" value="Genomic_DNA"/>
</dbReference>
<evidence type="ECO:0000256" key="1">
    <source>
        <dbReference type="ARBA" id="ARBA00001798"/>
    </source>
</evidence>
<evidence type="ECO:0000256" key="5">
    <source>
        <dbReference type="ARBA" id="ARBA00022737"/>
    </source>
</evidence>
<evidence type="ECO:0000256" key="9">
    <source>
        <dbReference type="PROSITE-ProRule" id="PRU00175"/>
    </source>
</evidence>
<comment type="catalytic activity">
    <reaction evidence="1">
        <text>[E2 ubiquitin-conjugating enzyme]-S-ubiquitinyl-L-cysteine + [acceptor protein]-L-lysine = [E2 ubiquitin-conjugating enzyme]-L-cysteine + [acceptor protein]-N(6)-ubiquitinyl-L-lysine.</text>
        <dbReference type="EC" id="2.3.2.31"/>
    </reaction>
</comment>
<keyword evidence="5" id="KW-0677">Repeat</keyword>
<evidence type="ECO:0000256" key="2">
    <source>
        <dbReference type="ARBA" id="ARBA00012251"/>
    </source>
</evidence>
<protein>
    <recommendedName>
        <fullName evidence="2">RBR-type E3 ubiquitin transferase</fullName>
        <ecNumber evidence="2">2.3.2.31</ecNumber>
    </recommendedName>
</protein>
<dbReference type="Gene3D" id="3.30.40.10">
    <property type="entry name" value="Zinc/RING finger domain, C3HC4 (zinc finger)"/>
    <property type="match status" value="1"/>
</dbReference>
<dbReference type="InterPro" id="IPR031127">
    <property type="entry name" value="E3_UB_ligase_RBR"/>
</dbReference>
<feature type="compositionally biased region" description="Polar residues" evidence="11">
    <location>
        <begin position="867"/>
        <end position="885"/>
    </location>
</feature>
<keyword evidence="4" id="KW-0479">Metal-binding</keyword>
<keyword evidence="10" id="KW-0175">Coiled coil</keyword>
<dbReference type="SMART" id="SM00647">
    <property type="entry name" value="IBR"/>
    <property type="match status" value="2"/>
</dbReference>
<dbReference type="InterPro" id="IPR013083">
    <property type="entry name" value="Znf_RING/FYVE/PHD"/>
</dbReference>
<name>A0AA39D4V3_9EURO</name>
<dbReference type="PROSITE" id="PS50089">
    <property type="entry name" value="ZF_RING_2"/>
    <property type="match status" value="1"/>
</dbReference>
<dbReference type="InterPro" id="IPR017907">
    <property type="entry name" value="Znf_RING_CS"/>
</dbReference>
<dbReference type="GO" id="GO:0008270">
    <property type="term" value="F:zinc ion binding"/>
    <property type="evidence" value="ECO:0007669"/>
    <property type="project" value="UniProtKB-KW"/>
</dbReference>
<evidence type="ECO:0000256" key="8">
    <source>
        <dbReference type="ARBA" id="ARBA00022833"/>
    </source>
</evidence>
<dbReference type="AlphaFoldDB" id="A0AA39D4V3"/>
<keyword evidence="15" id="KW-1185">Reference proteome</keyword>
<feature type="compositionally biased region" description="Polar residues" evidence="11">
    <location>
        <begin position="107"/>
        <end position="125"/>
    </location>
</feature>
<feature type="compositionally biased region" description="Low complexity" evidence="11">
    <location>
        <begin position="724"/>
        <end position="736"/>
    </location>
</feature>
<feature type="region of interest" description="Disordered" evidence="11">
    <location>
        <begin position="864"/>
        <end position="901"/>
    </location>
</feature>
<dbReference type="GO" id="GO:0016567">
    <property type="term" value="P:protein ubiquitination"/>
    <property type="evidence" value="ECO:0007669"/>
    <property type="project" value="InterPro"/>
</dbReference>